<name>A0A1H3JW04_9BACT</name>
<dbReference type="InterPro" id="IPR032812">
    <property type="entry name" value="SbsA_Ig"/>
</dbReference>
<sequence length="550" mass="63051">MGGPKDLDPPKLLETNPKNNAVNIRPSTITLDFDEYINIENPNKQVIITPRIKKDEMQVLAVKNRVTMKLNQELEDNTTYVFNFQKSITDITEKNPAENLKLVFSTGENIDSLTFSGKVNFLFPQREKNMKDVLVGLYPLSDTTDVLSGPPYYIGQADTLGRFQITNIKAGAYSAYAWHDINNSLKAEDKTEPYGFLDAEVNITDNIDNAQFYISKADLSPIKINRSSPVGTNYDIILSKPITEVEVEHPDIHKKLFYRIKDKNMRFYHTDFEGDSTAIGLVFKDSVGFKKDTMVFAKFQESDRSKEKLESTINSGTNFVRKFTSEITFNKPIKKITLDSLFVKYDTASIIPVKREWIYLKDSSDYTKIYIDIAIPDSLKNEVFTVYSADSTFFDVEGLTNENKIEGTYRKLKKEVLADALRVKINSNRYPLIIQLLNNKDQLVKEEYLKDKNEIVFMELEAGTYRVRVIEDLNGNRRWDPSNLTEKRQAEPIYYHINSENDNSRDIILKAGWDNEITINPLNPIGLGLLKNGENEPSPTKDEENQPTIR</sequence>
<reference evidence="4 5" key="1">
    <citation type="submission" date="2016-10" db="EMBL/GenBank/DDBJ databases">
        <authorList>
            <person name="Varghese N."/>
            <person name="Submissions S."/>
        </authorList>
    </citation>
    <scope>NUCLEOTIDE SEQUENCE [LARGE SCALE GENOMIC DNA]</scope>
    <source>
        <strain evidence="4 5">DSM 17997</strain>
    </source>
</reference>
<evidence type="ECO:0000259" key="3">
    <source>
        <dbReference type="Pfam" id="PF13205"/>
    </source>
</evidence>
<keyword evidence="5" id="KW-1185">Reference proteome</keyword>
<accession>A0A1H3JW04</accession>
<feature type="domain" description="SbsA Ig-like" evidence="3">
    <location>
        <begin position="8"/>
        <end position="106"/>
    </location>
</feature>
<evidence type="ECO:0000313" key="4">
    <source>
        <dbReference type="EMBL" id="SDY43528.1"/>
    </source>
</evidence>
<feature type="region of interest" description="Disordered" evidence="2">
    <location>
        <begin position="528"/>
        <end position="550"/>
    </location>
</feature>
<proteinExistence type="predicted"/>
<evidence type="ECO:0000256" key="1">
    <source>
        <dbReference type="ARBA" id="ARBA00022729"/>
    </source>
</evidence>
<dbReference type="Pfam" id="PF13205">
    <property type="entry name" value="Big_5"/>
    <property type="match status" value="1"/>
</dbReference>
<organism evidence="4 5">
    <name type="scientific">Rhodonellum ikkaensis</name>
    <dbReference type="NCBI Taxonomy" id="336829"/>
    <lineage>
        <taxon>Bacteria</taxon>
        <taxon>Pseudomonadati</taxon>
        <taxon>Bacteroidota</taxon>
        <taxon>Cytophagia</taxon>
        <taxon>Cytophagales</taxon>
        <taxon>Cytophagaceae</taxon>
        <taxon>Rhodonellum</taxon>
    </lineage>
</organism>
<dbReference type="Proteomes" id="UP000199663">
    <property type="component" value="Unassembled WGS sequence"/>
</dbReference>
<gene>
    <name evidence="4" type="ORF">SAMN05444412_101143</name>
</gene>
<dbReference type="EMBL" id="FNQC01000001">
    <property type="protein sequence ID" value="SDY43528.1"/>
    <property type="molecule type" value="Genomic_DNA"/>
</dbReference>
<dbReference type="RefSeq" id="WP_019595936.1">
    <property type="nucleotide sequence ID" value="NZ_FNQC01000001.1"/>
</dbReference>
<protein>
    <submittedName>
        <fullName evidence="4">Ig-like domain-containing protein</fullName>
    </submittedName>
</protein>
<comment type="caution">
    <text evidence="4">The sequence shown here is derived from an EMBL/GenBank/DDBJ whole genome shotgun (WGS) entry which is preliminary data.</text>
</comment>
<keyword evidence="1" id="KW-0732">Signal</keyword>
<evidence type="ECO:0000313" key="5">
    <source>
        <dbReference type="Proteomes" id="UP000199663"/>
    </source>
</evidence>
<evidence type="ECO:0000256" key="2">
    <source>
        <dbReference type="SAM" id="MobiDB-lite"/>
    </source>
</evidence>